<reference evidence="2 3" key="1">
    <citation type="submission" date="2021-04" db="EMBL/GenBank/DDBJ databases">
        <authorList>
            <person name="Pira H."/>
            <person name="Risdian C."/>
            <person name="Wink J."/>
        </authorList>
    </citation>
    <scope>NUCLEOTIDE SEQUENCE [LARGE SCALE GENOMIC DNA]</scope>
    <source>
        <strain evidence="2 3">WHA3</strain>
    </source>
</reference>
<dbReference type="EMBL" id="JAGSPA010000004">
    <property type="protein sequence ID" value="MBV7257567.1"/>
    <property type="molecule type" value="Genomic_DNA"/>
</dbReference>
<name>A0ABS6SI75_9SPHN</name>
<accession>A0ABS6SI75</accession>
<evidence type="ECO:0000313" key="2">
    <source>
        <dbReference type="EMBL" id="MBV7257567.1"/>
    </source>
</evidence>
<dbReference type="Proteomes" id="UP000722336">
    <property type="component" value="Unassembled WGS sequence"/>
</dbReference>
<feature type="transmembrane region" description="Helical" evidence="1">
    <location>
        <begin position="26"/>
        <end position="45"/>
    </location>
</feature>
<keyword evidence="3" id="KW-1185">Reference proteome</keyword>
<keyword evidence="1" id="KW-0812">Transmembrane</keyword>
<sequence>MFSYARKSISFGMRQVQTDREAWADALRTAGLVYLGALTFLIVYMG</sequence>
<protein>
    <submittedName>
        <fullName evidence="2">Uncharacterized protein</fullName>
    </submittedName>
</protein>
<keyword evidence="1" id="KW-0472">Membrane</keyword>
<dbReference type="RefSeq" id="WP_218446409.1">
    <property type="nucleotide sequence ID" value="NZ_JAGSPA010000004.1"/>
</dbReference>
<keyword evidence="1" id="KW-1133">Transmembrane helix</keyword>
<evidence type="ECO:0000313" key="3">
    <source>
        <dbReference type="Proteomes" id="UP000722336"/>
    </source>
</evidence>
<comment type="caution">
    <text evidence="2">The sequence shown here is derived from an EMBL/GenBank/DDBJ whole genome shotgun (WGS) entry which is preliminary data.</text>
</comment>
<gene>
    <name evidence="2" type="ORF">KCG44_12305</name>
</gene>
<proteinExistence type="predicted"/>
<organism evidence="2 3">
    <name type="scientific">Pacificimonas pallii</name>
    <dbReference type="NCBI Taxonomy" id="2827236"/>
    <lineage>
        <taxon>Bacteria</taxon>
        <taxon>Pseudomonadati</taxon>
        <taxon>Pseudomonadota</taxon>
        <taxon>Alphaproteobacteria</taxon>
        <taxon>Sphingomonadales</taxon>
        <taxon>Sphingosinicellaceae</taxon>
        <taxon>Pacificimonas</taxon>
    </lineage>
</organism>
<evidence type="ECO:0000256" key="1">
    <source>
        <dbReference type="SAM" id="Phobius"/>
    </source>
</evidence>